<comment type="caution">
    <text evidence="9">The sequence shown here is derived from an EMBL/GenBank/DDBJ whole genome shotgun (WGS) entry which is preliminary data.</text>
</comment>
<dbReference type="NCBIfam" id="TIGR03025">
    <property type="entry name" value="EPS_sugtrans"/>
    <property type="match status" value="1"/>
</dbReference>
<dbReference type="InterPro" id="IPR003362">
    <property type="entry name" value="Bact_transf"/>
</dbReference>
<evidence type="ECO:0000256" key="2">
    <source>
        <dbReference type="ARBA" id="ARBA00006464"/>
    </source>
</evidence>
<evidence type="ECO:0000313" key="10">
    <source>
        <dbReference type="Proteomes" id="UP000267128"/>
    </source>
</evidence>
<comment type="similarity">
    <text evidence="2">Belongs to the bacterial sugar transferase family.</text>
</comment>
<dbReference type="Proteomes" id="UP000267128">
    <property type="component" value="Unassembled WGS sequence"/>
</dbReference>
<feature type="transmembrane region" description="Helical" evidence="7">
    <location>
        <begin position="36"/>
        <end position="58"/>
    </location>
</feature>
<evidence type="ECO:0000256" key="7">
    <source>
        <dbReference type="SAM" id="Phobius"/>
    </source>
</evidence>
<dbReference type="EMBL" id="RJSE01000001">
    <property type="protein sequence ID" value="RNL66104.1"/>
    <property type="molecule type" value="Genomic_DNA"/>
</dbReference>
<keyword evidence="3 9" id="KW-0808">Transferase</keyword>
<dbReference type="PANTHER" id="PTHR30576:SF10">
    <property type="entry name" value="SLL5057 PROTEIN"/>
    <property type="match status" value="1"/>
</dbReference>
<evidence type="ECO:0000313" key="9">
    <source>
        <dbReference type="EMBL" id="RNL66104.1"/>
    </source>
</evidence>
<keyword evidence="10" id="KW-1185">Reference proteome</keyword>
<dbReference type="RefSeq" id="WP_123225549.1">
    <property type="nucleotide sequence ID" value="NZ_RJSE01000001.1"/>
</dbReference>
<evidence type="ECO:0000259" key="8">
    <source>
        <dbReference type="Pfam" id="PF02397"/>
    </source>
</evidence>
<keyword evidence="6 7" id="KW-0472">Membrane</keyword>
<dbReference type="AlphaFoldDB" id="A0A3N0CRL0"/>
<feature type="transmembrane region" description="Helical" evidence="7">
    <location>
        <begin position="306"/>
        <end position="332"/>
    </location>
</feature>
<evidence type="ECO:0000256" key="4">
    <source>
        <dbReference type="ARBA" id="ARBA00022692"/>
    </source>
</evidence>
<comment type="subcellular location">
    <subcellularLocation>
        <location evidence="1">Membrane</location>
        <topology evidence="1">Multi-pass membrane protein</topology>
    </subcellularLocation>
</comment>
<organism evidence="9 10">
    <name type="scientific">Nocardioides marmoriginsengisoli</name>
    <dbReference type="NCBI Taxonomy" id="661483"/>
    <lineage>
        <taxon>Bacteria</taxon>
        <taxon>Bacillati</taxon>
        <taxon>Actinomycetota</taxon>
        <taxon>Actinomycetes</taxon>
        <taxon>Propionibacteriales</taxon>
        <taxon>Nocardioidaceae</taxon>
        <taxon>Nocardioides</taxon>
    </lineage>
</organism>
<reference evidence="9 10" key="1">
    <citation type="submission" date="2018-11" db="EMBL/GenBank/DDBJ databases">
        <authorList>
            <person name="Li F."/>
        </authorList>
    </citation>
    <scope>NUCLEOTIDE SEQUENCE [LARGE SCALE GENOMIC DNA]</scope>
    <source>
        <strain evidence="9 10">Gsoil 097</strain>
    </source>
</reference>
<keyword evidence="5 7" id="KW-1133">Transmembrane helix</keyword>
<accession>A0A3N0CRL0</accession>
<dbReference type="OrthoDB" id="9808602at2"/>
<dbReference type="PANTHER" id="PTHR30576">
    <property type="entry name" value="COLANIC BIOSYNTHESIS UDP-GLUCOSE LIPID CARRIER TRANSFERASE"/>
    <property type="match status" value="1"/>
</dbReference>
<evidence type="ECO:0000256" key="3">
    <source>
        <dbReference type="ARBA" id="ARBA00022679"/>
    </source>
</evidence>
<evidence type="ECO:0000256" key="5">
    <source>
        <dbReference type="ARBA" id="ARBA00022989"/>
    </source>
</evidence>
<dbReference type="Pfam" id="PF13727">
    <property type="entry name" value="CoA_binding_3"/>
    <property type="match status" value="1"/>
</dbReference>
<protein>
    <submittedName>
        <fullName evidence="9">Sugar transferase</fullName>
    </submittedName>
</protein>
<feature type="domain" description="Bacterial sugar transferase" evidence="8">
    <location>
        <begin position="304"/>
        <end position="491"/>
    </location>
</feature>
<gene>
    <name evidence="9" type="ORF">EFK50_00265</name>
</gene>
<dbReference type="InterPro" id="IPR017475">
    <property type="entry name" value="EPS_sugar_tfrase"/>
</dbReference>
<evidence type="ECO:0000256" key="6">
    <source>
        <dbReference type="ARBA" id="ARBA00023136"/>
    </source>
</evidence>
<dbReference type="GO" id="GO:0016780">
    <property type="term" value="F:phosphotransferase activity, for other substituted phosphate groups"/>
    <property type="evidence" value="ECO:0007669"/>
    <property type="project" value="TreeGrafter"/>
</dbReference>
<feature type="transmembrane region" description="Helical" evidence="7">
    <location>
        <begin position="137"/>
        <end position="156"/>
    </location>
</feature>
<keyword evidence="4 7" id="KW-0812">Transmembrane</keyword>
<feature type="transmembrane region" description="Helical" evidence="7">
    <location>
        <begin position="78"/>
        <end position="97"/>
    </location>
</feature>
<name>A0A3N0CRL0_9ACTN</name>
<feature type="transmembrane region" description="Helical" evidence="7">
    <location>
        <begin position="109"/>
        <end position="131"/>
    </location>
</feature>
<proteinExistence type="inferred from homology"/>
<evidence type="ECO:0000256" key="1">
    <source>
        <dbReference type="ARBA" id="ARBA00004141"/>
    </source>
</evidence>
<sequence>MSSDVADETKASAGDEPDDAFSMPKRIRLNQRIRHMLVGVFMLDAGVLFVTSVLAWYWRGSVDKYWAEQPYPFPWAPLLGPGMIVIWLLMLVLLGAYRTRNYGTGFEEFRAITIASAISFGIACMGGFLSYNQPTRGYPLIFFALGTPLLLLVRYIDRQTLHSARQQGRLAIKVIAVGSPAAIAELVEVVARAPWMGYRLVGMCVPGGQDPLETGVPVFGDIDDVRTVAIEQGADGVIVAGGSYSSAADLRRLGWALQGLDLDMLVVPSLTDIAGPRVHMRHVAGLPFVQVEEPQSDRAGGWTKRAFDLAASAAVVTMLSPLLITTALIIWLQDRGPVFYRQTRVGIHGEEFQMVKFRSMVVNAEKLRAALDEQNEVDGVLFKMTNDPRITRFGRFIRKYSIDELPQLINVFKGEMSLVGPRPLLPTDVERYEKDTHRRMLVRPGMTGLWQVSGRSDLSWAEAVRLDLYYVDNWSMVIDLVIMVKTVKAVLVSEGAY</sequence>
<dbReference type="Pfam" id="PF02397">
    <property type="entry name" value="Bac_transf"/>
    <property type="match status" value="1"/>
</dbReference>
<dbReference type="GO" id="GO:0016020">
    <property type="term" value="C:membrane"/>
    <property type="evidence" value="ECO:0007669"/>
    <property type="project" value="UniProtKB-SubCell"/>
</dbReference>